<keyword evidence="1" id="KW-0472">Membrane</keyword>
<feature type="transmembrane region" description="Helical" evidence="1">
    <location>
        <begin position="91"/>
        <end position="110"/>
    </location>
</feature>
<reference evidence="2 3" key="1">
    <citation type="journal article" date="2017" name="Genome Announc.">
        <title>Complete Genome Sequences of Two Acetylene-Fermenting Pelobacter acetylenicus Strains.</title>
        <authorList>
            <person name="Sutton J.M."/>
            <person name="Baesman S.M."/>
            <person name="Fierst J.L."/>
            <person name="Poret-Peterson A.T."/>
            <person name="Oremland R.S."/>
            <person name="Dunlap D.S."/>
            <person name="Akob D.M."/>
        </authorList>
    </citation>
    <scope>NUCLEOTIDE SEQUENCE [LARGE SCALE GENOMIC DNA]</scope>
    <source>
        <strain evidence="2 3">SFB93</strain>
    </source>
</reference>
<feature type="transmembrane region" description="Helical" evidence="1">
    <location>
        <begin position="38"/>
        <end position="55"/>
    </location>
</feature>
<name>A0A1L3GKU7_9BACT</name>
<dbReference type="OrthoDB" id="1425700at2"/>
<gene>
    <name evidence="2" type="ORF">A7E78_00925</name>
</gene>
<accession>A0A1L3GKU7</accession>
<evidence type="ECO:0000313" key="2">
    <source>
        <dbReference type="EMBL" id="APG26549.1"/>
    </source>
</evidence>
<feature type="transmembrane region" description="Helical" evidence="1">
    <location>
        <begin position="173"/>
        <end position="190"/>
    </location>
</feature>
<keyword evidence="1" id="KW-1133">Transmembrane helix</keyword>
<proteinExistence type="predicted"/>
<keyword evidence="3" id="KW-1185">Reference proteome</keyword>
<evidence type="ECO:0000313" key="3">
    <source>
        <dbReference type="Proteomes" id="UP000182517"/>
    </source>
</evidence>
<evidence type="ECO:0000256" key="1">
    <source>
        <dbReference type="SAM" id="Phobius"/>
    </source>
</evidence>
<organism evidence="2 3">
    <name type="scientific">Syntrophotalea acetylenivorans</name>
    <dbReference type="NCBI Taxonomy" id="1842532"/>
    <lineage>
        <taxon>Bacteria</taxon>
        <taxon>Pseudomonadati</taxon>
        <taxon>Thermodesulfobacteriota</taxon>
        <taxon>Desulfuromonadia</taxon>
        <taxon>Desulfuromonadales</taxon>
        <taxon>Syntrophotaleaceae</taxon>
        <taxon>Syntrophotalea</taxon>
    </lineage>
</organism>
<dbReference type="KEGG" id="pef:A7E78_00925"/>
<sequence>MLNAIIVVGMCFFASEVVYLEATTAFQYTSSENTLIENCQNLLLLLMISLSAWSVRHQKSFRVFFAVLSILALVMLIREQNNWFRDEWFRGAWQLVVAMVLIPSGLWLFRHRRPFWAQLQEIRLYSASIIASVGFVILMTFARILGKKEIWIGIMGEYYMRSVKMIVEESLELLGYSLMFAGLLSLILAINRTQQVEAARD</sequence>
<protein>
    <submittedName>
        <fullName evidence="2">Uncharacterized protein</fullName>
    </submittedName>
</protein>
<dbReference type="EMBL" id="CP015519">
    <property type="protein sequence ID" value="APG26549.1"/>
    <property type="molecule type" value="Genomic_DNA"/>
</dbReference>
<keyword evidence="1" id="KW-0812">Transmembrane</keyword>
<dbReference type="RefSeq" id="WP_072282509.1">
    <property type="nucleotide sequence ID" value="NZ_CP015519.1"/>
</dbReference>
<feature type="transmembrane region" description="Helical" evidence="1">
    <location>
        <begin position="122"/>
        <end position="145"/>
    </location>
</feature>
<feature type="transmembrane region" description="Helical" evidence="1">
    <location>
        <begin position="62"/>
        <end position="79"/>
    </location>
</feature>
<dbReference type="Proteomes" id="UP000182517">
    <property type="component" value="Chromosome"/>
</dbReference>
<dbReference type="AlphaFoldDB" id="A0A1L3GKU7"/>